<gene>
    <name evidence="2" type="ORF">QJ048_16985</name>
</gene>
<reference evidence="2 3" key="1">
    <citation type="submission" date="2023-05" db="EMBL/GenBank/DDBJ databases">
        <title>Genome sequence of Pinibacter sp. MAH-24.</title>
        <authorList>
            <person name="Huq M.A."/>
        </authorList>
    </citation>
    <scope>NUCLEOTIDE SEQUENCE [LARGE SCALE GENOMIC DNA]</scope>
    <source>
        <strain evidence="2 3">MAH-24</strain>
    </source>
</reference>
<dbReference type="PIRSF" id="PIRSF000332">
    <property type="entry name" value="FMO"/>
    <property type="match status" value="1"/>
</dbReference>
<keyword evidence="3" id="KW-1185">Reference proteome</keyword>
<evidence type="ECO:0000256" key="1">
    <source>
        <dbReference type="ARBA" id="ARBA00023002"/>
    </source>
</evidence>
<dbReference type="Proteomes" id="UP001226434">
    <property type="component" value="Unassembled WGS sequence"/>
</dbReference>
<dbReference type="RefSeq" id="WP_282335603.1">
    <property type="nucleotide sequence ID" value="NZ_JASBRG010000007.1"/>
</dbReference>
<dbReference type="Gene3D" id="3.50.50.60">
    <property type="entry name" value="FAD/NAD(P)-binding domain"/>
    <property type="match status" value="1"/>
</dbReference>
<proteinExistence type="predicted"/>
<dbReference type="SUPFAM" id="SSF51905">
    <property type="entry name" value="FAD/NAD(P)-binding domain"/>
    <property type="match status" value="2"/>
</dbReference>
<comment type="caution">
    <text evidence="2">The sequence shown here is derived from an EMBL/GenBank/DDBJ whole genome shotgun (WGS) entry which is preliminary data.</text>
</comment>
<protein>
    <submittedName>
        <fullName evidence="2">NAD(P)/FAD-dependent oxidoreductase</fullName>
        <ecNumber evidence="2">1.14.13.-</ecNumber>
    </submittedName>
</protein>
<dbReference type="InterPro" id="IPR000960">
    <property type="entry name" value="Flavin_mOase"/>
</dbReference>
<dbReference type="GO" id="GO:0016491">
    <property type="term" value="F:oxidoreductase activity"/>
    <property type="evidence" value="ECO:0007669"/>
    <property type="project" value="UniProtKB-KW"/>
</dbReference>
<keyword evidence="1 2" id="KW-0560">Oxidoreductase</keyword>
<sequence length="373" mass="41739">MVTNTLVIGASIAGLAVAGSLQKQEIEYTIIEKDNCIAAPWHRHYDRLHLHTSKRFSHLPYKKFNSNVPRYPAKEQVIEYLNDYRSAFDIKPLFNMEAFSVKRVNDVWVTRTNKESIESKFVVMATGAFGEPKTAFFKGMETFPGRIMHSSEYKTGADFKGQKVLVVGFGNSACEIAMDLYEQGAKPVMSARSPVNIVPRDVLGIPILEISILLNPLQPAVADLISKPLMKLLIGDISRLGLQPMPYGPLRQIQKDHKAPVLDIGTVKHIRQGNIQVEGGIDHITGNIVYFKNGRVAKFDAIIAAVGYRSVDEKIVSVEKERFDDLLVSVDHQNYFGKDGLYFCGYWISPTGQIREIAQDAKKIAKDIAKKNN</sequence>
<name>A0ABT6RG29_9BACT</name>
<dbReference type="EMBL" id="JASBRG010000007">
    <property type="protein sequence ID" value="MDI3321493.1"/>
    <property type="molecule type" value="Genomic_DNA"/>
</dbReference>
<dbReference type="PANTHER" id="PTHR43539:SF78">
    <property type="entry name" value="FLAVIN-CONTAINING MONOOXYGENASE"/>
    <property type="match status" value="1"/>
</dbReference>
<dbReference type="PANTHER" id="PTHR43539">
    <property type="entry name" value="FLAVIN-BINDING MONOOXYGENASE-LIKE PROTEIN (AFU_ORTHOLOGUE AFUA_4G09220)"/>
    <property type="match status" value="1"/>
</dbReference>
<accession>A0ABT6RG29</accession>
<organism evidence="2 3">
    <name type="scientific">Pinibacter soli</name>
    <dbReference type="NCBI Taxonomy" id="3044211"/>
    <lineage>
        <taxon>Bacteria</taxon>
        <taxon>Pseudomonadati</taxon>
        <taxon>Bacteroidota</taxon>
        <taxon>Chitinophagia</taxon>
        <taxon>Chitinophagales</taxon>
        <taxon>Chitinophagaceae</taxon>
        <taxon>Pinibacter</taxon>
    </lineage>
</organism>
<evidence type="ECO:0000313" key="3">
    <source>
        <dbReference type="Proteomes" id="UP001226434"/>
    </source>
</evidence>
<dbReference type="InterPro" id="IPR036188">
    <property type="entry name" value="FAD/NAD-bd_sf"/>
</dbReference>
<dbReference type="PRINTS" id="PR00469">
    <property type="entry name" value="PNDRDTASEII"/>
</dbReference>
<dbReference type="Pfam" id="PF13738">
    <property type="entry name" value="Pyr_redox_3"/>
    <property type="match status" value="1"/>
</dbReference>
<dbReference type="EC" id="1.14.13.-" evidence="2"/>
<evidence type="ECO:0000313" key="2">
    <source>
        <dbReference type="EMBL" id="MDI3321493.1"/>
    </source>
</evidence>
<dbReference type="InterPro" id="IPR050982">
    <property type="entry name" value="Auxin_biosynth/cation_transpt"/>
</dbReference>